<dbReference type="GO" id="GO:0005509">
    <property type="term" value="F:calcium ion binding"/>
    <property type="evidence" value="ECO:0007669"/>
    <property type="project" value="InterPro"/>
</dbReference>
<dbReference type="InterPro" id="IPR002048">
    <property type="entry name" value="EF_hand_dom"/>
</dbReference>
<evidence type="ECO:0000259" key="3">
    <source>
        <dbReference type="PROSITE" id="PS50222"/>
    </source>
</evidence>
<organism evidence="4">
    <name type="scientific">Emiliania huxleyi</name>
    <name type="common">Coccolithophore</name>
    <name type="synonym">Pontosphaera huxleyi</name>
    <dbReference type="NCBI Taxonomy" id="2903"/>
    <lineage>
        <taxon>Eukaryota</taxon>
        <taxon>Haptista</taxon>
        <taxon>Haptophyta</taxon>
        <taxon>Prymnesiophyceae</taxon>
        <taxon>Isochrysidales</taxon>
        <taxon>Noelaerhabdaceae</taxon>
        <taxon>Emiliania</taxon>
    </lineage>
</organism>
<feature type="domain" description="EF-hand" evidence="3">
    <location>
        <begin position="46"/>
        <end position="81"/>
    </location>
</feature>
<evidence type="ECO:0000256" key="1">
    <source>
        <dbReference type="ARBA" id="ARBA00022837"/>
    </source>
</evidence>
<keyword evidence="1" id="KW-0106">Calcium</keyword>
<dbReference type="Gene3D" id="1.10.238.10">
    <property type="entry name" value="EF-hand"/>
    <property type="match status" value="1"/>
</dbReference>
<accession>A0A7S3W241</accession>
<name>A0A7S3W241_EMIHU</name>
<dbReference type="EMBL" id="HBIR01008823">
    <property type="protein sequence ID" value="CAE0531582.1"/>
    <property type="molecule type" value="Transcribed_RNA"/>
</dbReference>
<gene>
    <name evidence="4" type="ORF">EHUX00137_LOCUS6067</name>
</gene>
<feature type="compositionally biased region" description="Basic and acidic residues" evidence="2">
    <location>
        <begin position="103"/>
        <end position="115"/>
    </location>
</feature>
<dbReference type="AlphaFoldDB" id="A0A7S3W241"/>
<evidence type="ECO:0000256" key="2">
    <source>
        <dbReference type="SAM" id="MobiDB-lite"/>
    </source>
</evidence>
<dbReference type="PROSITE" id="PS50222">
    <property type="entry name" value="EF_HAND_2"/>
    <property type="match status" value="1"/>
</dbReference>
<dbReference type="SUPFAM" id="SSF47473">
    <property type="entry name" value="EF-hand"/>
    <property type="match status" value="1"/>
</dbReference>
<dbReference type="InterPro" id="IPR011992">
    <property type="entry name" value="EF-hand-dom_pair"/>
</dbReference>
<proteinExistence type="predicted"/>
<evidence type="ECO:0000313" key="4">
    <source>
        <dbReference type="EMBL" id="CAE0531582.1"/>
    </source>
</evidence>
<feature type="region of interest" description="Disordered" evidence="2">
    <location>
        <begin position="93"/>
        <end position="121"/>
    </location>
</feature>
<dbReference type="PROSITE" id="PS00018">
    <property type="entry name" value="EF_HAND_1"/>
    <property type="match status" value="1"/>
</dbReference>
<reference evidence="4" key="1">
    <citation type="submission" date="2021-01" db="EMBL/GenBank/DDBJ databases">
        <authorList>
            <person name="Corre E."/>
            <person name="Pelletier E."/>
            <person name="Niang G."/>
            <person name="Scheremetjew M."/>
            <person name="Finn R."/>
            <person name="Kale V."/>
            <person name="Holt S."/>
            <person name="Cochrane G."/>
            <person name="Meng A."/>
            <person name="Brown T."/>
            <person name="Cohen L."/>
        </authorList>
    </citation>
    <scope>NUCLEOTIDE SEQUENCE</scope>
    <source>
        <strain evidence="4">379</strain>
    </source>
</reference>
<protein>
    <recommendedName>
        <fullName evidence="3">EF-hand domain-containing protein</fullName>
    </recommendedName>
</protein>
<dbReference type="InterPro" id="IPR018247">
    <property type="entry name" value="EF_Hand_1_Ca_BS"/>
</dbReference>
<sequence length="121" mass="13642">MARARGRQVSALDRRTRDARLRAWVLEVSSWLHQRHLESDLELINTNEALLVHWFREMDVDGSGTLDTAEMSELLRAAGLFVSQEDVHARFARAAGRRSSGHSHADEKPVCDMHLGRAGGR</sequence>